<dbReference type="OrthoDB" id="9811720at2"/>
<accession>A0A223ENI2</accession>
<dbReference type="GeneID" id="56475975"/>
<keyword evidence="1" id="KW-0472">Membrane</keyword>
<evidence type="ECO:0000313" key="4">
    <source>
        <dbReference type="Proteomes" id="UP000214618"/>
    </source>
</evidence>
<feature type="transmembrane region" description="Helical" evidence="1">
    <location>
        <begin position="150"/>
        <end position="172"/>
    </location>
</feature>
<feature type="domain" description="HPP transmembrane region" evidence="2">
    <location>
        <begin position="35"/>
        <end position="182"/>
    </location>
</feature>
<protein>
    <recommendedName>
        <fullName evidence="2">HPP transmembrane region domain-containing protein</fullName>
    </recommendedName>
</protein>
<dbReference type="EMBL" id="CP017704">
    <property type="protein sequence ID" value="ASS96807.1"/>
    <property type="molecule type" value="Genomic_DNA"/>
</dbReference>
<evidence type="ECO:0000256" key="1">
    <source>
        <dbReference type="SAM" id="Phobius"/>
    </source>
</evidence>
<keyword evidence="1" id="KW-1133">Transmembrane helix</keyword>
<organism evidence="3 4">
    <name type="scientific">Peribacillus simplex NBRC 15720 = DSM 1321</name>
    <dbReference type="NCBI Taxonomy" id="1349754"/>
    <lineage>
        <taxon>Bacteria</taxon>
        <taxon>Bacillati</taxon>
        <taxon>Bacillota</taxon>
        <taxon>Bacilli</taxon>
        <taxon>Bacillales</taxon>
        <taxon>Bacillaceae</taxon>
        <taxon>Peribacillus</taxon>
    </lineage>
</organism>
<evidence type="ECO:0000259" key="2">
    <source>
        <dbReference type="Pfam" id="PF04982"/>
    </source>
</evidence>
<keyword evidence="1" id="KW-0812">Transmembrane</keyword>
<feature type="transmembrane region" description="Helical" evidence="1">
    <location>
        <begin position="97"/>
        <end position="130"/>
    </location>
</feature>
<dbReference type="Proteomes" id="UP000214618">
    <property type="component" value="Chromosome"/>
</dbReference>
<dbReference type="PANTHER" id="PTHR33741">
    <property type="entry name" value="TRANSMEMBRANE PROTEIN DDB_G0269096-RELATED"/>
    <property type="match status" value="1"/>
</dbReference>
<evidence type="ECO:0000313" key="3">
    <source>
        <dbReference type="EMBL" id="ASS96807.1"/>
    </source>
</evidence>
<feature type="transmembrane region" description="Helical" evidence="1">
    <location>
        <begin position="41"/>
        <end position="61"/>
    </location>
</feature>
<dbReference type="InterPro" id="IPR007065">
    <property type="entry name" value="HPP"/>
</dbReference>
<dbReference type="InterPro" id="IPR058581">
    <property type="entry name" value="TM_HPP"/>
</dbReference>
<gene>
    <name evidence="3" type="ORF">BS1321_24610</name>
</gene>
<name>A0A223ENI2_9BACI</name>
<sequence length="186" mass="20446">MEFEKSLEKRWSNQQSIGLTAYLKKMKGEAREKDRIDYLDSFVSAIGGLIAIIIISFIAVYLGYPMALAPLGASCVIVFGAHKSLLSQPRNVIGGHIISTTTALIIWSIFGKSLFIIGLVLAIVLIIMTFTKTVHPPAAASALVSINSQAGWGFLTSIVLGTLLLVFISMIYNNLFQTRQYPKHWL</sequence>
<reference evidence="3 4" key="1">
    <citation type="submission" date="2016-10" db="EMBL/GenBank/DDBJ databases">
        <title>The whole genome sequencing and assembly of Bacillus simplex DSM 1321 strain.</title>
        <authorList>
            <person name="Park M.-K."/>
            <person name="Lee Y.-J."/>
            <person name="Yi H."/>
            <person name="Bahn Y.-S."/>
            <person name="Kim J.F."/>
            <person name="Lee D.-W."/>
        </authorList>
    </citation>
    <scope>NUCLEOTIDE SEQUENCE [LARGE SCALE GENOMIC DNA]</scope>
    <source>
        <strain evidence="3 4">DSM 1321</strain>
    </source>
</reference>
<dbReference type="RefSeq" id="WP_063235067.1">
    <property type="nucleotide sequence ID" value="NZ_BCVO01000019.1"/>
</dbReference>
<dbReference type="AlphaFoldDB" id="A0A223ENI2"/>
<dbReference type="Pfam" id="PF04982">
    <property type="entry name" value="TM_HPP"/>
    <property type="match status" value="1"/>
</dbReference>
<proteinExistence type="predicted"/>
<dbReference type="PANTHER" id="PTHR33741:SF5">
    <property type="entry name" value="TRANSMEMBRANE PROTEIN DDB_G0269096-RELATED"/>
    <property type="match status" value="1"/>
</dbReference>